<dbReference type="SUPFAM" id="SSF51556">
    <property type="entry name" value="Metallo-dependent hydrolases"/>
    <property type="match status" value="1"/>
</dbReference>
<protein>
    <submittedName>
        <fullName evidence="3">Amidohydrolase family protein</fullName>
    </submittedName>
</protein>
<dbReference type="PANTHER" id="PTHR43569:SF2">
    <property type="entry name" value="AMIDOHYDROLASE-RELATED DOMAIN-CONTAINING PROTEIN"/>
    <property type="match status" value="1"/>
</dbReference>
<reference evidence="4" key="1">
    <citation type="submission" date="2019-04" db="EMBL/GenBank/DDBJ databases">
        <title>Friends and foes A comparative genomics studyof 23 Aspergillus species from section Flavi.</title>
        <authorList>
            <consortium name="DOE Joint Genome Institute"/>
            <person name="Kjaerbolling I."/>
            <person name="Vesth T."/>
            <person name="Frisvad J.C."/>
            <person name="Nybo J.L."/>
            <person name="Theobald S."/>
            <person name="Kildgaard S."/>
            <person name="Isbrandt T."/>
            <person name="Kuo A."/>
            <person name="Sato A."/>
            <person name="Lyhne E.K."/>
            <person name="Kogle M.E."/>
            <person name="Wiebenga A."/>
            <person name="Kun R.S."/>
            <person name="Lubbers R.J."/>
            <person name="Makela M.R."/>
            <person name="Barry K."/>
            <person name="Chovatia M."/>
            <person name="Clum A."/>
            <person name="Daum C."/>
            <person name="Haridas S."/>
            <person name="He G."/>
            <person name="LaButti K."/>
            <person name="Lipzen A."/>
            <person name="Mondo S."/>
            <person name="Riley R."/>
            <person name="Salamov A."/>
            <person name="Simmons B.A."/>
            <person name="Magnuson J.K."/>
            <person name="Henrissat B."/>
            <person name="Mortensen U.H."/>
            <person name="Larsen T.O."/>
            <person name="Devries R.P."/>
            <person name="Grigoriev I.V."/>
            <person name="Machida M."/>
            <person name="Baker S.E."/>
            <person name="Andersen M.R."/>
        </authorList>
    </citation>
    <scope>NUCLEOTIDE SEQUENCE [LARGE SCALE GENOMIC DNA]</scope>
    <source>
        <strain evidence="4">CBS 553.77</strain>
    </source>
</reference>
<dbReference type="Proteomes" id="UP000327118">
    <property type="component" value="Unassembled WGS sequence"/>
</dbReference>
<name>A0A5N6Z4G4_9EURO</name>
<dbReference type="Pfam" id="PF04909">
    <property type="entry name" value="Amidohydro_2"/>
    <property type="match status" value="1"/>
</dbReference>
<organism evidence="3 4">
    <name type="scientific">Aspergillus coremiiformis</name>
    <dbReference type="NCBI Taxonomy" id="138285"/>
    <lineage>
        <taxon>Eukaryota</taxon>
        <taxon>Fungi</taxon>
        <taxon>Dikarya</taxon>
        <taxon>Ascomycota</taxon>
        <taxon>Pezizomycotina</taxon>
        <taxon>Eurotiomycetes</taxon>
        <taxon>Eurotiomycetidae</taxon>
        <taxon>Eurotiales</taxon>
        <taxon>Aspergillaceae</taxon>
        <taxon>Aspergillus</taxon>
        <taxon>Aspergillus subgen. Circumdati</taxon>
    </lineage>
</organism>
<keyword evidence="3" id="KW-0378">Hydrolase</keyword>
<keyword evidence="4" id="KW-1185">Reference proteome</keyword>
<gene>
    <name evidence="3" type="ORF">BDV28DRAFT_136767</name>
</gene>
<dbReference type="InterPro" id="IPR032466">
    <property type="entry name" value="Metal_Hydrolase"/>
</dbReference>
<dbReference type="InterPro" id="IPR006680">
    <property type="entry name" value="Amidohydro-rel"/>
</dbReference>
<evidence type="ECO:0000313" key="4">
    <source>
        <dbReference type="Proteomes" id="UP000327118"/>
    </source>
</evidence>
<dbReference type="Gene3D" id="3.20.20.140">
    <property type="entry name" value="Metal-dependent hydrolases"/>
    <property type="match status" value="1"/>
</dbReference>
<evidence type="ECO:0000256" key="1">
    <source>
        <dbReference type="ARBA" id="ARBA00038310"/>
    </source>
</evidence>
<dbReference type="PANTHER" id="PTHR43569">
    <property type="entry name" value="AMIDOHYDROLASE"/>
    <property type="match status" value="1"/>
</dbReference>
<dbReference type="AlphaFoldDB" id="A0A5N6Z4G4"/>
<proteinExistence type="inferred from homology"/>
<feature type="domain" description="Amidohydrolase-related" evidence="2">
    <location>
        <begin position="210"/>
        <end position="358"/>
    </location>
</feature>
<evidence type="ECO:0000259" key="2">
    <source>
        <dbReference type="Pfam" id="PF04909"/>
    </source>
</evidence>
<evidence type="ECO:0000313" key="3">
    <source>
        <dbReference type="EMBL" id="KAE8351599.1"/>
    </source>
</evidence>
<sequence>MPVPIVDSHIHLFPESHLPTLAWYGPESPLGSQHSIDEYRLATSAVSANAETADPVYLRGFIFIETGRISSAEETGKGWSHALDEVSFLTRIVTGTPVPGEGHRGVDRHLCLGFVPWAPVPRGSAALQKYMGLVRERTTTDEVWKKVRGVRYLFQDKPPGTMVQEDVVEGLKWLGRERLVFDLGVDARQGGLWQLREAVEMMKRVYDGVEESEQVTIVINHLGKPNLRLPGASPASVTAHPDFLEWSALVTAMAQYPRTYMKLSGGFSELPSLSPGLDFDLRSLVERVCPWTDVVFDTFGADRVMFGSDWPVCNVGGGGNEVSWSRWKSVVEQVLQQRKLTDIQKRRVWGEVAVKAYGVEI</sequence>
<dbReference type="EMBL" id="ML739163">
    <property type="protein sequence ID" value="KAE8351599.1"/>
    <property type="molecule type" value="Genomic_DNA"/>
</dbReference>
<accession>A0A5N6Z4G4</accession>
<dbReference type="InterPro" id="IPR052350">
    <property type="entry name" value="Metallo-dep_Lactonases"/>
</dbReference>
<dbReference type="OrthoDB" id="2135488at2759"/>
<dbReference type="GO" id="GO:0016787">
    <property type="term" value="F:hydrolase activity"/>
    <property type="evidence" value="ECO:0007669"/>
    <property type="project" value="UniProtKB-KW"/>
</dbReference>
<comment type="similarity">
    <text evidence="1">Belongs to the metallo-dependent hydrolases superfamily.</text>
</comment>